<evidence type="ECO:0000313" key="3">
    <source>
        <dbReference type="EMBL" id="PRP90841.1"/>
    </source>
</evidence>
<gene>
    <name evidence="3" type="ORF">ENSA5_60910</name>
</gene>
<keyword evidence="2" id="KW-0732">Signal</keyword>
<name>A0A2S9XDS8_9BACT</name>
<feature type="region of interest" description="Disordered" evidence="1">
    <location>
        <begin position="28"/>
        <end position="47"/>
    </location>
</feature>
<dbReference type="AlphaFoldDB" id="A0A2S9XDS8"/>
<accession>A0A2S9XDS8</accession>
<keyword evidence="4" id="KW-1185">Reference proteome</keyword>
<evidence type="ECO:0000313" key="4">
    <source>
        <dbReference type="Proteomes" id="UP000237968"/>
    </source>
</evidence>
<dbReference type="OrthoDB" id="5492735at2"/>
<evidence type="ECO:0000256" key="1">
    <source>
        <dbReference type="SAM" id="MobiDB-lite"/>
    </source>
</evidence>
<organism evidence="3 4">
    <name type="scientific">Enhygromyxa salina</name>
    <dbReference type="NCBI Taxonomy" id="215803"/>
    <lineage>
        <taxon>Bacteria</taxon>
        <taxon>Pseudomonadati</taxon>
        <taxon>Myxococcota</taxon>
        <taxon>Polyangia</taxon>
        <taxon>Nannocystales</taxon>
        <taxon>Nannocystaceae</taxon>
        <taxon>Enhygromyxa</taxon>
    </lineage>
</organism>
<feature type="chain" id="PRO_5015735621" evidence="2">
    <location>
        <begin position="21"/>
        <end position="393"/>
    </location>
</feature>
<comment type="caution">
    <text evidence="3">The sequence shown here is derived from an EMBL/GenBank/DDBJ whole genome shotgun (WGS) entry which is preliminary data.</text>
</comment>
<feature type="signal peptide" evidence="2">
    <location>
        <begin position="1"/>
        <end position="20"/>
    </location>
</feature>
<protein>
    <submittedName>
        <fullName evidence="3">Uncharacterized protein</fullName>
    </submittedName>
</protein>
<dbReference type="EMBL" id="PVNK01000267">
    <property type="protein sequence ID" value="PRP90841.1"/>
    <property type="molecule type" value="Genomic_DNA"/>
</dbReference>
<dbReference type="Proteomes" id="UP000237968">
    <property type="component" value="Unassembled WGS sequence"/>
</dbReference>
<sequence>MNCRHIIRTHLLVIAGLSLAGPLACRAPGEPTDSEGGDGDVAAGEPCDPASDPVDEAACVALATDYLPMDSDEDPYGACISDGGVYELVSDPPSSIARIEAYDEIADLLWRNGAPGRDDFTDARATYELDQGLGSRVDRREDLHYPAIPESEWDPGLDPDKQCSDTDNAINHPDRCAGPAKLRPLINDAFIAGMSGEGDPNVHAARIEAGFVWFSYISVYKEAYTCTHTAKDCDSSWAYYTGGAQADGDVIGFAELVHDYSPSTHQRIFDGILAVRCFRDLYSVDDYPTYDDLPAEGQELFDMAWEQLDDALARGVAVALRQHLLAQDDEQCSEATDANWAFVQIIGEVLDREIRERDAAAADELLGIYALSQPTTQDIDRAAELIDQTIPCG</sequence>
<proteinExistence type="predicted"/>
<reference evidence="3 4" key="1">
    <citation type="submission" date="2018-03" db="EMBL/GenBank/DDBJ databases">
        <title>Draft Genome Sequences of the Obligatory Marine Myxobacteria Enhygromyxa salina SWB005.</title>
        <authorList>
            <person name="Poehlein A."/>
            <person name="Moghaddam J.A."/>
            <person name="Harms H."/>
            <person name="Alanjari M."/>
            <person name="Koenig G.M."/>
            <person name="Daniel R."/>
            <person name="Schaeberle T.F."/>
        </authorList>
    </citation>
    <scope>NUCLEOTIDE SEQUENCE [LARGE SCALE GENOMIC DNA]</scope>
    <source>
        <strain evidence="3 4">SWB005</strain>
    </source>
</reference>
<evidence type="ECO:0000256" key="2">
    <source>
        <dbReference type="SAM" id="SignalP"/>
    </source>
</evidence>